<dbReference type="InParanoid" id="A0A078AIC1"/>
<dbReference type="Pfam" id="PF13426">
    <property type="entry name" value="PAS_9"/>
    <property type="match status" value="1"/>
</dbReference>
<keyword evidence="3" id="KW-0472">Membrane</keyword>
<name>A0A078AIC1_STYLE</name>
<feature type="region of interest" description="Disordered" evidence="2">
    <location>
        <begin position="995"/>
        <end position="1015"/>
    </location>
</feature>
<keyword evidence="1" id="KW-0175">Coiled coil</keyword>
<dbReference type="InterPro" id="IPR035965">
    <property type="entry name" value="PAS-like_dom_sf"/>
</dbReference>
<keyword evidence="6" id="KW-1185">Reference proteome</keyword>
<dbReference type="PROSITE" id="PS50112">
    <property type="entry name" value="PAS"/>
    <property type="match status" value="1"/>
</dbReference>
<evidence type="ECO:0000259" key="4">
    <source>
        <dbReference type="PROSITE" id="PS50112"/>
    </source>
</evidence>
<feature type="coiled-coil region" evidence="1">
    <location>
        <begin position="402"/>
        <end position="460"/>
    </location>
</feature>
<feature type="region of interest" description="Disordered" evidence="2">
    <location>
        <begin position="1074"/>
        <end position="1105"/>
    </location>
</feature>
<evidence type="ECO:0000313" key="6">
    <source>
        <dbReference type="Proteomes" id="UP000039865"/>
    </source>
</evidence>
<dbReference type="OrthoDB" id="39614at2759"/>
<feature type="compositionally biased region" description="Polar residues" evidence="2">
    <location>
        <begin position="1074"/>
        <end position="1092"/>
    </location>
</feature>
<dbReference type="SUPFAM" id="SSF55785">
    <property type="entry name" value="PYP-like sensor domain (PAS domain)"/>
    <property type="match status" value="1"/>
</dbReference>
<organism evidence="5 6">
    <name type="scientific">Stylonychia lemnae</name>
    <name type="common">Ciliate</name>
    <dbReference type="NCBI Taxonomy" id="5949"/>
    <lineage>
        <taxon>Eukaryota</taxon>
        <taxon>Sar</taxon>
        <taxon>Alveolata</taxon>
        <taxon>Ciliophora</taxon>
        <taxon>Intramacronucleata</taxon>
        <taxon>Spirotrichea</taxon>
        <taxon>Stichotrichia</taxon>
        <taxon>Sporadotrichida</taxon>
        <taxon>Oxytrichidae</taxon>
        <taxon>Stylonychinae</taxon>
        <taxon>Stylonychia</taxon>
    </lineage>
</organism>
<gene>
    <name evidence="5" type="primary">Contig15662.g16686</name>
    <name evidence="5" type="ORF">STYLEM_10983</name>
</gene>
<feature type="transmembrane region" description="Helical" evidence="3">
    <location>
        <begin position="51"/>
        <end position="69"/>
    </location>
</feature>
<feature type="region of interest" description="Disordered" evidence="2">
    <location>
        <begin position="1604"/>
        <end position="1625"/>
    </location>
</feature>
<feature type="transmembrane region" description="Helical" evidence="3">
    <location>
        <begin position="182"/>
        <end position="204"/>
    </location>
</feature>
<keyword evidence="3" id="KW-1133">Transmembrane helix</keyword>
<dbReference type="InterPro" id="IPR052994">
    <property type="entry name" value="Tiny_macrocysts_regulators"/>
</dbReference>
<evidence type="ECO:0000256" key="2">
    <source>
        <dbReference type="SAM" id="MobiDB-lite"/>
    </source>
</evidence>
<feature type="transmembrane region" description="Helical" evidence="3">
    <location>
        <begin position="1368"/>
        <end position="1392"/>
    </location>
</feature>
<dbReference type="Pfam" id="PF25474">
    <property type="entry name" value="TPR_TmcB"/>
    <property type="match status" value="1"/>
</dbReference>
<dbReference type="Proteomes" id="UP000039865">
    <property type="component" value="Unassembled WGS sequence"/>
</dbReference>
<dbReference type="InterPro" id="IPR000014">
    <property type="entry name" value="PAS"/>
</dbReference>
<feature type="domain" description="PAS" evidence="4">
    <location>
        <begin position="741"/>
        <end position="792"/>
    </location>
</feature>
<feature type="transmembrane region" description="Helical" evidence="3">
    <location>
        <begin position="1657"/>
        <end position="1680"/>
    </location>
</feature>
<proteinExistence type="predicted"/>
<keyword evidence="3" id="KW-0812">Transmembrane</keyword>
<evidence type="ECO:0000256" key="3">
    <source>
        <dbReference type="SAM" id="Phobius"/>
    </source>
</evidence>
<reference evidence="5 6" key="1">
    <citation type="submission" date="2014-06" db="EMBL/GenBank/DDBJ databases">
        <authorList>
            <person name="Swart Estienne"/>
        </authorList>
    </citation>
    <scope>NUCLEOTIDE SEQUENCE [LARGE SCALE GENOMIC DNA]</scope>
    <source>
        <strain evidence="5 6">130c</strain>
    </source>
</reference>
<dbReference type="EMBL" id="CCKQ01010444">
    <property type="protein sequence ID" value="CDW81959.1"/>
    <property type="molecule type" value="Genomic_DNA"/>
</dbReference>
<evidence type="ECO:0000313" key="5">
    <source>
        <dbReference type="EMBL" id="CDW81959.1"/>
    </source>
</evidence>
<sequence>MNQSAGNNSTLKRRNFFQEDENSVSRLVHFFKKRIFTANHLMIKAFHLHPFLLFLILIFEYLQFAYYALHKIQITDNFHSHSQQSGQTEDNLVTSQGKQALRNYEIALYSHLAIFIILIIWMLLVGSQRVMRAEEFHSEGKTNSNDLIASNFKNKDKSQNGHDSVQQLNTDRRTYMSAPYQHLLLGCVVFVVTNLFIMPTFFLYSTIINCDKLEQLGTYIENGVEYSDFVCLSKEHIIMISTASFLMMIALIFIVIESLLFQDLNMKSNLPWRQVPSRIHLFKILKKIVVSFYNFQIMTDKPIALGWKFERLFNSDRHSLKELGSDIAAEAYFGYLLDLIKTSQKNQNDKLILYGLLRIHWYSCNSVRENEQCLCNTLIQRIDRVERAIDEEFQSRNDQFDLMKIQKQIGQIEDEILKQEEQELQSLKNSHQVTKMSINIDHLMNELRKSEINKKKSNSNFLSPRSQDAKSLVIEDSMNNFDHDSQNMMNLLGEDANTLQYPNNQQAALNQKSNLIRVNEDEEDEIQVHLSKSELQKLKYLAAYIQYYLLKNEIKGLFEILIIERRNKLPIEWQFFLFKVKIEIEDYMDLVHKQRSSTTGRIDVKKVYLFARQLQDFEIGIETISDKCLDFWKELLKKSDFDANNLHKVGTDITLMNIQIHNLVQSMFNINPHHGYLLRIYAIFTQKVMNNDEDSEKYFTKFLNAQKTFQSYEASTLQEELVKNFSSNIKYAVIVMRVNTNETGIVEDVNHEIRNLLGYKRNEVIGRNIQVLMPKCVGNLHDQFVQNYLDTAKPKILNKQREVFALKKNGFLVQVFIYATSVPMIEKEGIKFVGFIKKVDEKKYTDILPPPIEYQFRKSIQIMAAPNGNIYGINEQAYKILGFPKYFTEDSDDKHSDYNVSQIIMDYNKVLFDCFKTAPSGRRAYLDTENLKPLIIPDMHSSNDVQHIKNCFGTYEVFIQACPLDFGYKGGAYLPMIIFRLYIIDRVKKETMLQITQSKRKQTSKKSILRRDPSRIESQKSPLMSRFYGSEHQSQKIGNFSHTMRPNEDIQFAIEEVENELSDDDVDANQINVNDHQQMPPNKSQEIQQFLESSQSSASFSNEGKSTDLARLREFRKMVNSRKEPQTVIFLRRFVIFVTAIILAIESVNTAFKINFYKSISELTTASITLSDITIQLYQIHSSMRMLINIDNQIIRDGIYGLIDDGQYQIQLTNNLIEYINGLNDNKNRFLDKHLSYLDEIQEYTNDLQLKTLFNDGTSEFQKVNLNLALGQVISKGNNLIQLQRKNPEAFKNRTFISYINKVSKNNTKNKNETYNFTYGELGNEIDQTTKDLYYIHENIFNVLIEKCEQITDNIQNLKDDYTDKSQISFLVMISSILILSMISISLIFYFVRQIHKTRIQSLSLYAELNIDDIQMIITDLSIFMKIIKNSSDDLSKKINQNPNITSEEECEEVAFQDNYEYDENEQLGTNQIQTIKQISLKKKKKLILDGLSNSFHEIRKLQKHGLSDLHIQAKFQETINSSDFDSFHLNHMLSNTVVNNKPQGNTNNNIINDQPIIRFEHARSIEMTVSRQSSFVQESASLELVESSMVEINEIDLSSRELNPQEIKRNKQTKNTKDKKLTPQQIEQQKKLEEEEKKVGNLDKFKMVKSNSGIRVISIVLCLFSFVIILVIANFAIYVPMYKDFKKSHRQELVLLTQFRAYYKIYMQFMHDLTNGSIQRSIPETYQSNFNFYQQKKFDVQQEINRIIHTHDQSSYITAPIQLQSAIYTSDYCDKIQEYYSILNANFNLTYCLTVDNQIAQKQGFQIQIDRMMGELTKMRLVMEDRIIDYDRYILLFDKEQILSKLQYMINNLFTPTFYALKYLVKDSFDEYIKLNMNIDISLLSVFVGAQLLILLIAWPKFLRNMNNQISKSRGILTLIPSRLIITNNNIKKIIEQNKLLTQ</sequence>
<protein>
    <submittedName>
        <fullName evidence="5">Pas domain s-box family protein</fullName>
    </submittedName>
</protein>
<feature type="transmembrane region" description="Helical" evidence="3">
    <location>
        <begin position="237"/>
        <end position="261"/>
    </location>
</feature>
<dbReference type="PANTHER" id="PTHR31600">
    <property type="entry name" value="TINY MACROCYSTS PROTEIN B-RELATED"/>
    <property type="match status" value="1"/>
</dbReference>
<dbReference type="CDD" id="cd00130">
    <property type="entry name" value="PAS"/>
    <property type="match status" value="1"/>
</dbReference>
<dbReference type="InterPro" id="IPR057352">
    <property type="entry name" value="TPR_TmcB/C"/>
</dbReference>
<feature type="transmembrane region" description="Helical" evidence="3">
    <location>
        <begin position="106"/>
        <end position="125"/>
    </location>
</feature>
<accession>A0A078AIC1</accession>
<dbReference type="PANTHER" id="PTHR31600:SF2">
    <property type="entry name" value="GAMETE ENRICHED GENE 10 PROTEIN-RELATED"/>
    <property type="match status" value="1"/>
</dbReference>
<dbReference type="NCBIfam" id="TIGR00229">
    <property type="entry name" value="sensory_box"/>
    <property type="match status" value="1"/>
</dbReference>
<feature type="transmembrane region" description="Helical" evidence="3">
    <location>
        <begin position="1882"/>
        <end position="1900"/>
    </location>
</feature>
<evidence type="ECO:0000256" key="1">
    <source>
        <dbReference type="SAM" id="Coils"/>
    </source>
</evidence>
<dbReference type="Gene3D" id="3.30.450.20">
    <property type="entry name" value="PAS domain"/>
    <property type="match status" value="1"/>
</dbReference>
<feature type="compositionally biased region" description="Basic residues" evidence="2">
    <location>
        <begin position="998"/>
        <end position="1008"/>
    </location>
</feature>